<dbReference type="CDD" id="cd17041">
    <property type="entry name" value="Ubl_WDR48"/>
    <property type="match status" value="1"/>
</dbReference>
<dbReference type="OrthoDB" id="2421129at2759"/>
<dbReference type="EMBL" id="KE504171">
    <property type="protein sequence ID" value="EPS97898.1"/>
    <property type="molecule type" value="Genomic_DNA"/>
</dbReference>
<dbReference type="InterPro" id="IPR021772">
    <property type="entry name" value="WDR48/Bun107"/>
</dbReference>
<feature type="compositionally biased region" description="Basic and acidic residues" evidence="5">
    <location>
        <begin position="717"/>
        <end position="729"/>
    </location>
</feature>
<dbReference type="InterPro" id="IPR015943">
    <property type="entry name" value="WD40/YVTN_repeat-like_dom_sf"/>
</dbReference>
<dbReference type="PROSITE" id="PS50294">
    <property type="entry name" value="WD_REPEATS_REGION"/>
    <property type="match status" value="2"/>
</dbReference>
<feature type="repeat" description="WD" evidence="4">
    <location>
        <begin position="116"/>
        <end position="157"/>
    </location>
</feature>
<dbReference type="SMART" id="SM00320">
    <property type="entry name" value="WD40"/>
    <property type="match status" value="7"/>
</dbReference>
<dbReference type="Pfam" id="PF00400">
    <property type="entry name" value="WD40"/>
    <property type="match status" value="5"/>
</dbReference>
<reference evidence="6 7" key="1">
    <citation type="journal article" date="2012" name="Science">
        <title>The Paleozoic origin of enzymatic lignin decomposition reconstructed from 31 fungal genomes.</title>
        <authorList>
            <person name="Floudas D."/>
            <person name="Binder M."/>
            <person name="Riley R."/>
            <person name="Barry K."/>
            <person name="Blanchette R.A."/>
            <person name="Henrissat B."/>
            <person name="Martinez A.T."/>
            <person name="Otillar R."/>
            <person name="Spatafora J.W."/>
            <person name="Yadav J.S."/>
            <person name="Aerts A."/>
            <person name="Benoit I."/>
            <person name="Boyd A."/>
            <person name="Carlson A."/>
            <person name="Copeland A."/>
            <person name="Coutinho P.M."/>
            <person name="de Vries R.P."/>
            <person name="Ferreira P."/>
            <person name="Findley K."/>
            <person name="Foster B."/>
            <person name="Gaskell J."/>
            <person name="Glotzer D."/>
            <person name="Gorecki P."/>
            <person name="Heitman J."/>
            <person name="Hesse C."/>
            <person name="Hori C."/>
            <person name="Igarashi K."/>
            <person name="Jurgens J.A."/>
            <person name="Kallen N."/>
            <person name="Kersten P."/>
            <person name="Kohler A."/>
            <person name="Kuees U."/>
            <person name="Kumar T.K.A."/>
            <person name="Kuo A."/>
            <person name="LaButti K."/>
            <person name="Larrondo L.F."/>
            <person name="Lindquist E."/>
            <person name="Ling A."/>
            <person name="Lombard V."/>
            <person name="Lucas S."/>
            <person name="Lundell T."/>
            <person name="Martin R."/>
            <person name="McLaughlin D.J."/>
            <person name="Morgenstern I."/>
            <person name="Morin E."/>
            <person name="Murat C."/>
            <person name="Nagy L.G."/>
            <person name="Nolan M."/>
            <person name="Ohm R.A."/>
            <person name="Patyshakuliyeva A."/>
            <person name="Rokas A."/>
            <person name="Ruiz-Duenas F.J."/>
            <person name="Sabat G."/>
            <person name="Salamov A."/>
            <person name="Samejima M."/>
            <person name="Schmutz J."/>
            <person name="Slot J.C."/>
            <person name="St John F."/>
            <person name="Stenlid J."/>
            <person name="Sun H."/>
            <person name="Sun S."/>
            <person name="Syed K."/>
            <person name="Tsang A."/>
            <person name="Wiebenga A."/>
            <person name="Young D."/>
            <person name="Pisabarro A."/>
            <person name="Eastwood D.C."/>
            <person name="Martin F."/>
            <person name="Cullen D."/>
            <person name="Grigoriev I.V."/>
            <person name="Hibbett D.S."/>
        </authorList>
    </citation>
    <scope>NUCLEOTIDE SEQUENCE</scope>
    <source>
        <strain evidence="7">FP-58527</strain>
    </source>
</reference>
<dbReference type="GO" id="GO:0000724">
    <property type="term" value="P:double-strand break repair via homologous recombination"/>
    <property type="evidence" value="ECO:0007669"/>
    <property type="project" value="TreeGrafter"/>
</dbReference>
<dbReference type="PANTHER" id="PTHR19862:SF14">
    <property type="entry name" value="WD REPEAT-CONTAINING PROTEIN 48"/>
    <property type="match status" value="1"/>
</dbReference>
<feature type="compositionally biased region" description="Low complexity" evidence="5">
    <location>
        <begin position="854"/>
        <end position="868"/>
    </location>
</feature>
<evidence type="ECO:0000256" key="3">
    <source>
        <dbReference type="ARBA" id="ARBA00022737"/>
    </source>
</evidence>
<dbReference type="AlphaFoldDB" id="S8E3C8"/>
<dbReference type="FunCoup" id="S8E3C8">
    <property type="interactions" value="612"/>
</dbReference>
<proteinExistence type="inferred from homology"/>
<dbReference type="PROSITE" id="PS50082">
    <property type="entry name" value="WD_REPEATS_2"/>
    <property type="match status" value="4"/>
</dbReference>
<dbReference type="InParanoid" id="S8E3C8"/>
<sequence length="1162" mass="126628">MTNWADDIIEEEDDVEELPSDGDVLGEVTGRSRRRPNGVQNTIPEEEQWEVDEEALETRKVNPPTTQFRQSAQLHSDWVNDILLCNMNQTLVSASSDGTVRSWNPHSLDDGEPTTIGTHGDYVRCLAQSRVQRWVASGSFDRTIKLWDLHGGSSTSPLVTLSAPESSGPKASIYAITTDPYGSIVASGSPERVIRMWDPRSGKRVGKLVGHTDNIRAMLLSEDAKYLLTGSADASVKLWSLSSQRCLHTFTHHTDSVWSLFSQHPSLEIFYSGDRSGIVCKVDVEGCTDISEGECAVICQDSSERAGGGSAPDGVNRIVAMDDSYLWTASGSSSFRRWKVPQRRAVRTAALNSSTRDGMLVESPLAPTEGDDYVSRSAARTSFDYPRGAPGTPPLSGSMHARTRTSSPPPNKNHRLSLSPSLSPSLLSAASVAPPDPDPYGEREGEETWYGIPFESLVRLTSPHDSFTPFNNHGSFTRGHDPEIATLYSAASIMSMPRHPRPISTALANAMQQRSASPFLSSRTRLVEDAQTLHPGTRARTAYEEREVAADAVPYNHEPDEAVQGEHGLVRCAMLNDRLHVLTVDTAGEVAVWDVIRGVCRGCFVSEDVAAASCGSSAASVSGDGDSAREWSPREAIETVRERIEGEAVVQSWATVDTKTGVLTMHLTERCFEAEIYADEAGYATDRRYGGEEQRLNIGKWVLRNLFAGFIREEQRTYSRRSRDAETASRLHRGAAPTHIDVHGSSPEPRHRSISDASRHSQPTIHSPRGTSIVSSPNMVPAMSPAMSAAPRTPLLTPLIPINTGVRESSTLSPIPQSPSDVTPMPMPRRAHTLDTATGSPPSSDYFSLRTRRTSITTPGSTTTDDPSVWTKDVGLQTPTTPSASGLMGRLKAFGKTPKRQASEAGASTPGGTLHGTETSNTAGGESNQASSRSPAQVLLSGPVNPPPTAEAPPLPISPLTPLIISEEAVSGWTTIYRGQVASTAGDARTLEEVMPFWLLEYLLANKAPSVPVTKVSFVLLPFPHEDTHEMLPELLNTAQSKLTASRFLRVRKLTSHVQDKLDKLAGSHGPTSPNTPRSSFDTRTSGGRHRDEHRLRAEDLYEIVCNDVVLPLDMTLAAVRQFVWRQAGELSMYYRRKTVHPHSHSHSHLPPHPHPRPSLHH</sequence>
<dbReference type="PROSITE" id="PS00678">
    <property type="entry name" value="WD_REPEATS_1"/>
    <property type="match status" value="1"/>
</dbReference>
<dbReference type="PRINTS" id="PR00320">
    <property type="entry name" value="GPROTEINBRPT"/>
</dbReference>
<dbReference type="InterPro" id="IPR019775">
    <property type="entry name" value="WD40_repeat_CS"/>
</dbReference>
<feature type="region of interest" description="Disordered" evidence="5">
    <location>
        <begin position="350"/>
        <end position="421"/>
    </location>
</feature>
<name>S8E3C8_FOMSC</name>
<evidence type="ECO:0000256" key="4">
    <source>
        <dbReference type="PROSITE-ProRule" id="PRU00221"/>
    </source>
</evidence>
<feature type="compositionally biased region" description="Polar residues" evidence="5">
    <location>
        <begin position="760"/>
        <end position="773"/>
    </location>
</feature>
<gene>
    <name evidence="6" type="ORF">FOMPIDRAFT_1061618</name>
</gene>
<dbReference type="Gene3D" id="2.130.10.10">
    <property type="entry name" value="YVTN repeat-like/Quinoprotein amine dehydrogenase"/>
    <property type="match status" value="2"/>
</dbReference>
<organism evidence="6 7">
    <name type="scientific">Fomitopsis schrenkii</name>
    <name type="common">Brown rot fungus</name>
    <dbReference type="NCBI Taxonomy" id="2126942"/>
    <lineage>
        <taxon>Eukaryota</taxon>
        <taxon>Fungi</taxon>
        <taxon>Dikarya</taxon>
        <taxon>Basidiomycota</taxon>
        <taxon>Agaricomycotina</taxon>
        <taxon>Agaricomycetes</taxon>
        <taxon>Polyporales</taxon>
        <taxon>Fomitopsis</taxon>
    </lineage>
</organism>
<feature type="compositionally biased region" description="Polar residues" evidence="5">
    <location>
        <begin position="916"/>
        <end position="935"/>
    </location>
</feature>
<evidence type="ECO:0000256" key="5">
    <source>
        <dbReference type="SAM" id="MobiDB-lite"/>
    </source>
</evidence>
<feature type="repeat" description="WD" evidence="4">
    <location>
        <begin position="166"/>
        <end position="207"/>
    </location>
</feature>
<dbReference type="InterPro" id="IPR001680">
    <property type="entry name" value="WD40_rpt"/>
</dbReference>
<dbReference type="PANTHER" id="PTHR19862">
    <property type="entry name" value="WD REPEAT-CONTAINING PROTEIN 48"/>
    <property type="match status" value="1"/>
</dbReference>
<feature type="region of interest" description="Disordered" evidence="5">
    <location>
        <begin position="1063"/>
        <end position="1093"/>
    </location>
</feature>
<dbReference type="Pfam" id="PF11816">
    <property type="entry name" value="DUF3337"/>
    <property type="match status" value="1"/>
</dbReference>
<keyword evidence="3" id="KW-0677">Repeat</keyword>
<feature type="repeat" description="WD" evidence="4">
    <location>
        <begin position="208"/>
        <end position="249"/>
    </location>
</feature>
<dbReference type="Proteomes" id="UP000015241">
    <property type="component" value="Unassembled WGS sequence"/>
</dbReference>
<dbReference type="STRING" id="743788.S8E3C8"/>
<keyword evidence="7" id="KW-1185">Reference proteome</keyword>
<feature type="region of interest" description="Disordered" evidence="5">
    <location>
        <begin position="426"/>
        <end position="445"/>
    </location>
</feature>
<accession>S8E3C8</accession>
<feature type="region of interest" description="Disordered" evidence="5">
    <location>
        <begin position="1"/>
        <end position="45"/>
    </location>
</feature>
<feature type="compositionally biased region" description="Polar residues" evidence="5">
    <location>
        <begin position="1070"/>
        <end position="1086"/>
    </location>
</feature>
<feature type="region of interest" description="Disordered" evidence="5">
    <location>
        <begin position="717"/>
        <end position="776"/>
    </location>
</feature>
<dbReference type="InterPro" id="IPR051246">
    <property type="entry name" value="WDR48"/>
</dbReference>
<dbReference type="InterPro" id="IPR020472">
    <property type="entry name" value="WD40_PAC1"/>
</dbReference>
<feature type="repeat" description="WD" evidence="4">
    <location>
        <begin position="72"/>
        <end position="104"/>
    </location>
</feature>
<dbReference type="eggNOG" id="KOG0308">
    <property type="taxonomic scope" value="Eukaryota"/>
</dbReference>
<evidence type="ECO:0000256" key="1">
    <source>
        <dbReference type="ARBA" id="ARBA00006917"/>
    </source>
</evidence>
<evidence type="ECO:0000256" key="2">
    <source>
        <dbReference type="ARBA" id="ARBA00022574"/>
    </source>
</evidence>
<keyword evidence="2 4" id="KW-0853">WD repeat</keyword>
<dbReference type="CDD" id="cd00200">
    <property type="entry name" value="WD40"/>
    <property type="match status" value="1"/>
</dbReference>
<dbReference type="InterPro" id="IPR036322">
    <property type="entry name" value="WD40_repeat_dom_sf"/>
</dbReference>
<comment type="similarity">
    <text evidence="1">Belongs to the WD repeat WDR48 family.</text>
</comment>
<protein>
    <submittedName>
        <fullName evidence="6">Uncharacterized protein</fullName>
    </submittedName>
</protein>
<evidence type="ECO:0000313" key="7">
    <source>
        <dbReference type="Proteomes" id="UP000015241"/>
    </source>
</evidence>
<feature type="compositionally biased region" description="Polar residues" evidence="5">
    <location>
        <begin position="835"/>
        <end position="846"/>
    </location>
</feature>
<feature type="compositionally biased region" description="Basic and acidic residues" evidence="5">
    <location>
        <begin position="748"/>
        <end position="759"/>
    </location>
</feature>
<dbReference type="HOGENOM" id="CLU_002197_1_0_1"/>
<feature type="compositionally biased region" description="Pro residues" evidence="5">
    <location>
        <begin position="944"/>
        <end position="955"/>
    </location>
</feature>
<feature type="region of interest" description="Disordered" evidence="5">
    <location>
        <begin position="1139"/>
        <end position="1162"/>
    </location>
</feature>
<feature type="region of interest" description="Disordered" evidence="5">
    <location>
        <begin position="832"/>
        <end position="955"/>
    </location>
</feature>
<feature type="compositionally biased region" description="Acidic residues" evidence="5">
    <location>
        <begin position="7"/>
        <end position="20"/>
    </location>
</feature>
<dbReference type="GO" id="GO:0043130">
    <property type="term" value="F:ubiquitin binding"/>
    <property type="evidence" value="ECO:0007669"/>
    <property type="project" value="TreeGrafter"/>
</dbReference>
<evidence type="ECO:0000313" key="6">
    <source>
        <dbReference type="EMBL" id="EPS97898.1"/>
    </source>
</evidence>
<dbReference type="SUPFAM" id="SSF50978">
    <property type="entry name" value="WD40 repeat-like"/>
    <property type="match status" value="1"/>
</dbReference>